<protein>
    <recommendedName>
        <fullName evidence="1">TOTE conflict system primase domain-containing protein</fullName>
    </recommendedName>
</protein>
<dbReference type="STRING" id="1802424.A2480_03500"/>
<organism evidence="2 3">
    <name type="scientific">Candidatus Uhrbacteria bacterium RIFOXYC2_FULL_47_19</name>
    <dbReference type="NCBI Taxonomy" id="1802424"/>
    <lineage>
        <taxon>Bacteria</taxon>
        <taxon>Candidatus Uhriibacteriota</taxon>
    </lineage>
</organism>
<dbReference type="Proteomes" id="UP000176988">
    <property type="component" value="Unassembled WGS sequence"/>
</dbReference>
<reference evidence="2 3" key="1">
    <citation type="journal article" date="2016" name="Nat. Commun.">
        <title>Thousands of microbial genomes shed light on interconnected biogeochemical processes in an aquifer system.</title>
        <authorList>
            <person name="Anantharaman K."/>
            <person name="Brown C.T."/>
            <person name="Hug L.A."/>
            <person name="Sharon I."/>
            <person name="Castelle C.J."/>
            <person name="Probst A.J."/>
            <person name="Thomas B.C."/>
            <person name="Singh A."/>
            <person name="Wilkins M.J."/>
            <person name="Karaoz U."/>
            <person name="Brodie E.L."/>
            <person name="Williams K.H."/>
            <person name="Hubbard S.S."/>
            <person name="Banfield J.F."/>
        </authorList>
    </citation>
    <scope>NUCLEOTIDE SEQUENCE [LARGE SCALE GENOMIC DNA]</scope>
</reference>
<feature type="domain" description="TOTE conflict system primase" evidence="1">
    <location>
        <begin position="8"/>
        <end position="111"/>
    </location>
</feature>
<gene>
    <name evidence="2" type="ORF">A2480_03500</name>
</gene>
<name>A0A1F7WC10_9BACT</name>
<dbReference type="EMBL" id="MGFG01000033">
    <property type="protein sequence ID" value="OGM00320.1"/>
    <property type="molecule type" value="Genomic_DNA"/>
</dbReference>
<evidence type="ECO:0000313" key="3">
    <source>
        <dbReference type="Proteomes" id="UP000176988"/>
    </source>
</evidence>
<sequence>MISISEQQLELFMSLFRGRTDVYARRWEKEERSGYSPAYNFNWDEFMAYKRRGGSMKDFENKKLIPLTKGIVNKHLIGQHVVGIYPILADNTSYFIAADFDGENWLKEEVSKVYPGDKTRFKGRQGATTFYFLARRRS</sequence>
<dbReference type="InterPro" id="IPR054347">
    <property type="entry name" value="TOTE_primase"/>
</dbReference>
<dbReference type="AlphaFoldDB" id="A0A1F7WC10"/>
<evidence type="ECO:0000259" key="1">
    <source>
        <dbReference type="Pfam" id="PF22548"/>
    </source>
</evidence>
<proteinExistence type="predicted"/>
<evidence type="ECO:0000313" key="2">
    <source>
        <dbReference type="EMBL" id="OGM00320.1"/>
    </source>
</evidence>
<dbReference type="Pfam" id="PF22548">
    <property type="entry name" value="AEP-TOTE"/>
    <property type="match status" value="1"/>
</dbReference>
<accession>A0A1F7WC10</accession>
<comment type="caution">
    <text evidence="2">The sequence shown here is derived from an EMBL/GenBank/DDBJ whole genome shotgun (WGS) entry which is preliminary data.</text>
</comment>